<dbReference type="SUPFAM" id="SSF51445">
    <property type="entry name" value="(Trans)glycosidases"/>
    <property type="match status" value="1"/>
</dbReference>
<comment type="similarity">
    <text evidence="3">Belongs to the glycosyl hydrolase 5 (cellulase A) family.</text>
</comment>
<accession>A0A9D9N5L2</accession>
<keyword evidence="4" id="KW-0732">Signal</keyword>
<name>A0A9D9N5L2_9BACT</name>
<feature type="chain" id="PRO_5039513874" evidence="4">
    <location>
        <begin position="19"/>
        <end position="339"/>
    </location>
</feature>
<keyword evidence="2 3" id="KW-0326">Glycosidase</keyword>
<reference evidence="6" key="2">
    <citation type="journal article" date="2021" name="PeerJ">
        <title>Extensive microbial diversity within the chicken gut microbiome revealed by metagenomics and culture.</title>
        <authorList>
            <person name="Gilroy R."/>
            <person name="Ravi A."/>
            <person name="Getino M."/>
            <person name="Pursley I."/>
            <person name="Horton D.L."/>
            <person name="Alikhan N.F."/>
            <person name="Baker D."/>
            <person name="Gharbi K."/>
            <person name="Hall N."/>
            <person name="Watson M."/>
            <person name="Adriaenssens E.M."/>
            <person name="Foster-Nyarko E."/>
            <person name="Jarju S."/>
            <person name="Secka A."/>
            <person name="Antonio M."/>
            <person name="Oren A."/>
            <person name="Chaudhuri R.R."/>
            <person name="La Ragione R."/>
            <person name="Hildebrand F."/>
            <person name="Pallen M.J."/>
        </authorList>
    </citation>
    <scope>NUCLEOTIDE SEQUENCE</scope>
    <source>
        <strain evidence="6">G3-3990</strain>
    </source>
</reference>
<evidence type="ECO:0000259" key="5">
    <source>
        <dbReference type="Pfam" id="PF00150"/>
    </source>
</evidence>
<dbReference type="Proteomes" id="UP000823641">
    <property type="component" value="Unassembled WGS sequence"/>
</dbReference>
<dbReference type="Gene3D" id="3.20.20.80">
    <property type="entry name" value="Glycosidases"/>
    <property type="match status" value="1"/>
</dbReference>
<evidence type="ECO:0000313" key="7">
    <source>
        <dbReference type="Proteomes" id="UP000823641"/>
    </source>
</evidence>
<dbReference type="Pfam" id="PF00150">
    <property type="entry name" value="Cellulase"/>
    <property type="match status" value="1"/>
</dbReference>
<dbReference type="AlphaFoldDB" id="A0A9D9N5L2"/>
<organism evidence="6 7">
    <name type="scientific">Candidatus Gallipaludibacter merdavium</name>
    <dbReference type="NCBI Taxonomy" id="2840839"/>
    <lineage>
        <taxon>Bacteria</taxon>
        <taxon>Pseudomonadati</taxon>
        <taxon>Bacteroidota</taxon>
        <taxon>Bacteroidia</taxon>
        <taxon>Bacteroidales</taxon>
        <taxon>Candidatus Gallipaludibacter</taxon>
    </lineage>
</organism>
<dbReference type="GO" id="GO:0009251">
    <property type="term" value="P:glucan catabolic process"/>
    <property type="evidence" value="ECO:0007669"/>
    <property type="project" value="TreeGrafter"/>
</dbReference>
<evidence type="ECO:0000256" key="3">
    <source>
        <dbReference type="RuleBase" id="RU361153"/>
    </source>
</evidence>
<evidence type="ECO:0000256" key="1">
    <source>
        <dbReference type="ARBA" id="ARBA00022801"/>
    </source>
</evidence>
<dbReference type="EMBL" id="JADIMG010000110">
    <property type="protein sequence ID" value="MBO8461030.1"/>
    <property type="molecule type" value="Genomic_DNA"/>
</dbReference>
<sequence length="339" mass="39159">MKIFLFWLCCLFASSAFAQSGLPFGVNLAGAEFGHGSKMPGEVNKDYFYPTTADLDYWASKELRLLRVPFKWERIQHEPFGPLTEAEVNVMKQMLQEAHKRGLQIILDLHNYGRRKVGEQTYILGDSELPLEALGDFWKRLVTELKGYESSIYGYGLMNEPHDMLEHTPWVKIAQACIFDIRSVDTVTTIIVGGNHWSSAERWLLVSDELRYLYDPSDNLLFEAHCYFDEDASGVYRRSYDEEKAHPYIGIERLSPFVKWLKTNNLRGFIGEYGIPATDKRWSVCLEHMLAYMQEQGVNGTYWAAGARWNNYILGVQPQNNYTTDMPQVSILRKYLTTK</sequence>
<protein>
    <submittedName>
        <fullName evidence="6">Cellulase family glycosylhydrolase</fullName>
    </submittedName>
</protein>
<feature type="signal peptide" evidence="4">
    <location>
        <begin position="1"/>
        <end position="18"/>
    </location>
</feature>
<dbReference type="CDD" id="cd00551">
    <property type="entry name" value="AmyAc_family"/>
    <property type="match status" value="1"/>
</dbReference>
<dbReference type="PANTHER" id="PTHR34142">
    <property type="entry name" value="ENDO-BETA-1,4-GLUCANASE A"/>
    <property type="match status" value="1"/>
</dbReference>
<evidence type="ECO:0000256" key="4">
    <source>
        <dbReference type="SAM" id="SignalP"/>
    </source>
</evidence>
<evidence type="ECO:0000256" key="2">
    <source>
        <dbReference type="ARBA" id="ARBA00023295"/>
    </source>
</evidence>
<evidence type="ECO:0000313" key="6">
    <source>
        <dbReference type="EMBL" id="MBO8461030.1"/>
    </source>
</evidence>
<dbReference type="InterPro" id="IPR001547">
    <property type="entry name" value="Glyco_hydro_5"/>
</dbReference>
<dbReference type="InterPro" id="IPR017853">
    <property type="entry name" value="GH"/>
</dbReference>
<gene>
    <name evidence="6" type="ORF">IAA73_11985</name>
</gene>
<reference evidence="6" key="1">
    <citation type="submission" date="2020-10" db="EMBL/GenBank/DDBJ databases">
        <authorList>
            <person name="Gilroy R."/>
        </authorList>
    </citation>
    <scope>NUCLEOTIDE SEQUENCE</scope>
    <source>
        <strain evidence="6">G3-3990</strain>
    </source>
</reference>
<proteinExistence type="inferred from homology"/>
<dbReference type="GO" id="GO:0004553">
    <property type="term" value="F:hydrolase activity, hydrolyzing O-glycosyl compounds"/>
    <property type="evidence" value="ECO:0007669"/>
    <property type="project" value="InterPro"/>
</dbReference>
<feature type="domain" description="Glycoside hydrolase family 5" evidence="5">
    <location>
        <begin position="43"/>
        <end position="306"/>
    </location>
</feature>
<comment type="caution">
    <text evidence="6">The sequence shown here is derived from an EMBL/GenBank/DDBJ whole genome shotgun (WGS) entry which is preliminary data.</text>
</comment>
<keyword evidence="1 3" id="KW-0378">Hydrolase</keyword>
<dbReference type="PANTHER" id="PTHR34142:SF1">
    <property type="entry name" value="GLYCOSIDE HYDROLASE FAMILY 5 DOMAIN-CONTAINING PROTEIN"/>
    <property type="match status" value="1"/>
</dbReference>